<name>A0AB34FUX9_9HYPO</name>
<evidence type="ECO:0000313" key="3">
    <source>
        <dbReference type="EMBL" id="KAJ6443157.1"/>
    </source>
</evidence>
<dbReference type="EMBL" id="JAQHRD010000003">
    <property type="protein sequence ID" value="KAJ6443157.1"/>
    <property type="molecule type" value="Genomic_DNA"/>
</dbReference>
<accession>A0AB34FUX9</accession>
<evidence type="ECO:0000256" key="1">
    <source>
        <dbReference type="SAM" id="MobiDB-lite"/>
    </source>
</evidence>
<feature type="transmembrane region" description="Helical" evidence="2">
    <location>
        <begin position="52"/>
        <end position="76"/>
    </location>
</feature>
<keyword evidence="2" id="KW-1133">Transmembrane helix</keyword>
<dbReference type="InterPro" id="IPR021514">
    <property type="entry name" value="DUF3176"/>
</dbReference>
<evidence type="ECO:0000256" key="2">
    <source>
        <dbReference type="SAM" id="Phobius"/>
    </source>
</evidence>
<keyword evidence="4" id="KW-1185">Reference proteome</keyword>
<dbReference type="PANTHER" id="PTHR35394:SF5">
    <property type="entry name" value="DUF3176 DOMAIN-CONTAINING PROTEIN"/>
    <property type="match status" value="1"/>
</dbReference>
<gene>
    <name evidence="3" type="ORF">O9K51_04336</name>
</gene>
<feature type="region of interest" description="Disordered" evidence="1">
    <location>
        <begin position="17"/>
        <end position="45"/>
    </location>
</feature>
<proteinExistence type="predicted"/>
<evidence type="ECO:0000313" key="4">
    <source>
        <dbReference type="Proteomes" id="UP001163105"/>
    </source>
</evidence>
<keyword evidence="2" id="KW-0812">Transmembrane</keyword>
<dbReference type="Pfam" id="PF11374">
    <property type="entry name" value="DUF3176"/>
    <property type="match status" value="1"/>
</dbReference>
<dbReference type="AlphaFoldDB" id="A0AB34FUX9"/>
<sequence>MASHYSPQNFVSACDRHFEQPPHRHEPKHRPQPRPTVPSSSQRQSGPGWDRWLWEALSLVGSTAALVAIILLLRVYQDTSLSEWDLPVSINAILAILSALFKALLALPVSEDRESSPIICQHAQKRRDQPSIPSRYLATFGAILVLVTLAVDPFSQALVSYYSCPRPAAGTAAIPRANAYDSSGSHFGANAETLDSPMRLAIYMGLLEPPVNSSVSVKASCATGNCTFPSESGATFTTLGMCHSCSDVTSSIKGGSGLFNFSLPDGPRLSTNLLVNTTITQAQDFYSLHGGYFNITAISLSSSEPNCNKLRCMTQPFASTCEFVPCIRTYAANVTESRYEERELDQQRLRWAGPDLWNFSLAVKSTLRRGIWTACNSTNAKTETNTVQVFKANSTMISEWLRDTVDPSAVEWYPPDCVFRFNTAATRAIYQNLYDDFWNHAELYAALAGGGSQGPVWAQTLWNNGTINITSVDAYMRGLALSMSAQMRKDSQNYLNSSGDMSFTLGQAWKSEACIGIHWEFMSFQASLLVLEVFFFAVLVVLDRRSAWPGDWKSSALAPLFLGLGSASVSDSDAEPGVKARARRAPASANDMLAAAKRLKVRLGHERGSWVLQAADEAVHRSER</sequence>
<feature type="transmembrane region" description="Helical" evidence="2">
    <location>
        <begin position="136"/>
        <end position="155"/>
    </location>
</feature>
<organism evidence="3 4">
    <name type="scientific">Purpureocillium lavendulum</name>
    <dbReference type="NCBI Taxonomy" id="1247861"/>
    <lineage>
        <taxon>Eukaryota</taxon>
        <taxon>Fungi</taxon>
        <taxon>Dikarya</taxon>
        <taxon>Ascomycota</taxon>
        <taxon>Pezizomycotina</taxon>
        <taxon>Sordariomycetes</taxon>
        <taxon>Hypocreomycetidae</taxon>
        <taxon>Hypocreales</taxon>
        <taxon>Ophiocordycipitaceae</taxon>
        <taxon>Purpureocillium</taxon>
    </lineage>
</organism>
<feature type="transmembrane region" description="Helical" evidence="2">
    <location>
        <begin position="88"/>
        <end position="107"/>
    </location>
</feature>
<reference evidence="3" key="1">
    <citation type="submission" date="2023-01" db="EMBL/GenBank/DDBJ databases">
        <title>The growth and conidiation of Purpureocillium lavendulum are regulated by nitrogen source and histone H3K14 acetylation.</title>
        <authorList>
            <person name="Tang P."/>
            <person name="Han J."/>
            <person name="Zhang C."/>
            <person name="Tang P."/>
            <person name="Qi F."/>
            <person name="Zhang K."/>
            <person name="Liang L."/>
        </authorList>
    </citation>
    <scope>NUCLEOTIDE SEQUENCE</scope>
    <source>
        <strain evidence="3">YMF1.00683</strain>
    </source>
</reference>
<dbReference type="PANTHER" id="PTHR35394">
    <property type="entry name" value="DUF3176 DOMAIN-CONTAINING PROTEIN"/>
    <property type="match status" value="1"/>
</dbReference>
<comment type="caution">
    <text evidence="3">The sequence shown here is derived from an EMBL/GenBank/DDBJ whole genome shotgun (WGS) entry which is preliminary data.</text>
</comment>
<protein>
    <submittedName>
        <fullName evidence="3">Metallopeptidase, catalytic domain-containingprotein</fullName>
    </submittedName>
</protein>
<keyword evidence="2" id="KW-0472">Membrane</keyword>
<dbReference type="Proteomes" id="UP001163105">
    <property type="component" value="Unassembled WGS sequence"/>
</dbReference>